<dbReference type="EMBL" id="MZMZ02003189">
    <property type="protein sequence ID" value="RQM22374.1"/>
    <property type="molecule type" value="Genomic_DNA"/>
</dbReference>
<proteinExistence type="predicted"/>
<feature type="region of interest" description="Disordered" evidence="1">
    <location>
        <begin position="1"/>
        <end position="27"/>
    </location>
</feature>
<organism evidence="2 3">
    <name type="scientific">Aphanomyces astaci</name>
    <name type="common">Crayfish plague agent</name>
    <dbReference type="NCBI Taxonomy" id="112090"/>
    <lineage>
        <taxon>Eukaryota</taxon>
        <taxon>Sar</taxon>
        <taxon>Stramenopiles</taxon>
        <taxon>Oomycota</taxon>
        <taxon>Saprolegniomycetes</taxon>
        <taxon>Saprolegniales</taxon>
        <taxon>Verrucalvaceae</taxon>
        <taxon>Aphanomyces</taxon>
    </lineage>
</organism>
<keyword evidence="3" id="KW-1185">Reference proteome</keyword>
<evidence type="ECO:0000313" key="3">
    <source>
        <dbReference type="Proteomes" id="UP000284702"/>
    </source>
</evidence>
<name>A0A425CZ88_APHAT</name>
<protein>
    <submittedName>
        <fullName evidence="2">Uncharacterized protein</fullName>
    </submittedName>
</protein>
<reference evidence="2" key="1">
    <citation type="submission" date="2018-07" db="EMBL/GenBank/DDBJ databases">
        <title>Annotation of Aphanomyces astaci genome assembly.</title>
        <authorList>
            <person name="Studholme D.J."/>
        </authorList>
    </citation>
    <scope>NUCLEOTIDE SEQUENCE [LARGE SCALE GENOMIC DNA]</scope>
    <source>
        <strain evidence="2">Pc</strain>
    </source>
</reference>
<accession>A0A425CZ88</accession>
<comment type="caution">
    <text evidence="2">The sequence shown here is derived from an EMBL/GenBank/DDBJ whole genome shotgun (WGS) entry which is preliminary data.</text>
</comment>
<dbReference type="Proteomes" id="UP000284702">
    <property type="component" value="Unassembled WGS sequence"/>
</dbReference>
<dbReference type="AlphaFoldDB" id="A0A425CZ88"/>
<sequence length="69" mass="7840">MRTRRSACKCTNGTKQRPWPRKRRRCSCSNSRTSTISRSSNFLPSGATPKTLGCRAVCLVNLWYVGLYI</sequence>
<evidence type="ECO:0000256" key="1">
    <source>
        <dbReference type="SAM" id="MobiDB-lite"/>
    </source>
</evidence>
<gene>
    <name evidence="2" type="ORF">B5M09_005873</name>
</gene>
<evidence type="ECO:0000313" key="2">
    <source>
        <dbReference type="EMBL" id="RQM22374.1"/>
    </source>
</evidence>